<evidence type="ECO:0000313" key="2">
    <source>
        <dbReference type="EMBL" id="KAK8879978.1"/>
    </source>
</evidence>
<evidence type="ECO:0000256" key="1">
    <source>
        <dbReference type="SAM" id="SignalP"/>
    </source>
</evidence>
<sequence length="500" mass="56302">MAKFARTLIFFAGLALATAQTTPRWLRESGQCRPELITEAEPRVFAFLIPAMGYGEGTNLELVHDKLRSCPNIRTLHLTIDSWSCDRGGPVYSLPLDPLGGTKYAAVLESLELRNYNFADRELDYVRRPTWKAWRSMYRQIPWLVELWYDGDLNHDDYSVVFLKTYWMELLNSNLLWAWAAVRCSLPGAQCRLSNLELWTKAMDFSKLQHLALYHCTLRSCESEAGLLVEYLVPKLSTLTSLRLTANRSTELFLALGKDRLKQIAISTNDGYYNSYKDEQLISFDDARPWIEHHAGSLTSLEWRTHKQEDLSNRPMIPLADLRTMRTLAPNLQELSTDVDHNDDVCPWDTLDAIAEGAPTSLNNLTLHLDLSHDCTPHGTVSDDDVPPPCWCTSIGRQYREPPLTVKSAEAMCNHLVKKADDAGTLPGLTTVVFKSGWWENVSDYNLYGGGSWLQSKIAQSRNGNVTCTVLRGVSDDDGSCRRHKLGSGQCALPSLLSLG</sequence>
<comment type="caution">
    <text evidence="2">The sequence shown here is derived from an EMBL/GenBank/DDBJ whole genome shotgun (WGS) entry which is preliminary data.</text>
</comment>
<organism evidence="2 3">
    <name type="scientific">Apiospora arundinis</name>
    <dbReference type="NCBI Taxonomy" id="335852"/>
    <lineage>
        <taxon>Eukaryota</taxon>
        <taxon>Fungi</taxon>
        <taxon>Dikarya</taxon>
        <taxon>Ascomycota</taxon>
        <taxon>Pezizomycotina</taxon>
        <taxon>Sordariomycetes</taxon>
        <taxon>Xylariomycetidae</taxon>
        <taxon>Amphisphaeriales</taxon>
        <taxon>Apiosporaceae</taxon>
        <taxon>Apiospora</taxon>
    </lineage>
</organism>
<keyword evidence="3" id="KW-1185">Reference proteome</keyword>
<name>A0ABR2JN78_9PEZI</name>
<reference evidence="2 3" key="1">
    <citation type="journal article" date="2024" name="IMA Fungus">
        <title>Apiospora arundinis, a panoply of carbohydrate-active enzymes and secondary metabolites.</title>
        <authorList>
            <person name="Sorensen T."/>
            <person name="Petersen C."/>
            <person name="Muurmann A.T."/>
            <person name="Christiansen J.V."/>
            <person name="Brundto M.L."/>
            <person name="Overgaard C.K."/>
            <person name="Boysen A.T."/>
            <person name="Wollenberg R.D."/>
            <person name="Larsen T.O."/>
            <person name="Sorensen J.L."/>
            <person name="Nielsen K.L."/>
            <person name="Sondergaard T.E."/>
        </authorList>
    </citation>
    <scope>NUCLEOTIDE SEQUENCE [LARGE SCALE GENOMIC DNA]</scope>
    <source>
        <strain evidence="2 3">AAU 773</strain>
    </source>
</reference>
<dbReference type="Proteomes" id="UP001390339">
    <property type="component" value="Unassembled WGS sequence"/>
</dbReference>
<accession>A0ABR2JN78</accession>
<gene>
    <name evidence="2" type="ORF">PGQ11_001272</name>
</gene>
<keyword evidence="1" id="KW-0732">Signal</keyword>
<evidence type="ECO:0000313" key="3">
    <source>
        <dbReference type="Proteomes" id="UP001390339"/>
    </source>
</evidence>
<proteinExistence type="predicted"/>
<dbReference type="EMBL" id="JAPCWZ010000001">
    <property type="protein sequence ID" value="KAK8879978.1"/>
    <property type="molecule type" value="Genomic_DNA"/>
</dbReference>
<feature type="chain" id="PRO_5046893950" evidence="1">
    <location>
        <begin position="20"/>
        <end position="500"/>
    </location>
</feature>
<protein>
    <submittedName>
        <fullName evidence="2">Uncharacterized protein</fullName>
    </submittedName>
</protein>
<feature type="signal peptide" evidence="1">
    <location>
        <begin position="1"/>
        <end position="19"/>
    </location>
</feature>